<evidence type="ECO:0008006" key="4">
    <source>
        <dbReference type="Google" id="ProtNLM"/>
    </source>
</evidence>
<accession>A0A0C3B1G2</accession>
<reference evidence="2 3" key="1">
    <citation type="submission" date="2014-04" db="EMBL/GenBank/DDBJ databases">
        <authorList>
            <consortium name="DOE Joint Genome Institute"/>
            <person name="Kuo A."/>
            <person name="Zuccaro A."/>
            <person name="Kohler A."/>
            <person name="Nagy L.G."/>
            <person name="Floudas D."/>
            <person name="Copeland A."/>
            <person name="Barry K.W."/>
            <person name="Cichocki N."/>
            <person name="Veneault-Fourrey C."/>
            <person name="LaButti K."/>
            <person name="Lindquist E.A."/>
            <person name="Lipzen A."/>
            <person name="Lundell T."/>
            <person name="Morin E."/>
            <person name="Murat C."/>
            <person name="Sun H."/>
            <person name="Tunlid A."/>
            <person name="Henrissat B."/>
            <person name="Grigoriev I.V."/>
            <person name="Hibbett D.S."/>
            <person name="Martin F."/>
            <person name="Nordberg H.P."/>
            <person name="Cantor M.N."/>
            <person name="Hua S.X."/>
        </authorList>
    </citation>
    <scope>NUCLEOTIDE SEQUENCE [LARGE SCALE GENOMIC DNA]</scope>
    <source>
        <strain evidence="2 3">MAFF 305830</strain>
    </source>
</reference>
<organism evidence="2 3">
    <name type="scientific">Serendipita vermifera MAFF 305830</name>
    <dbReference type="NCBI Taxonomy" id="933852"/>
    <lineage>
        <taxon>Eukaryota</taxon>
        <taxon>Fungi</taxon>
        <taxon>Dikarya</taxon>
        <taxon>Basidiomycota</taxon>
        <taxon>Agaricomycotina</taxon>
        <taxon>Agaricomycetes</taxon>
        <taxon>Sebacinales</taxon>
        <taxon>Serendipitaceae</taxon>
        <taxon>Serendipita</taxon>
    </lineage>
</organism>
<dbReference type="AlphaFoldDB" id="A0A0C3B1G2"/>
<keyword evidence="1" id="KW-0812">Transmembrane</keyword>
<dbReference type="Proteomes" id="UP000054097">
    <property type="component" value="Unassembled WGS sequence"/>
</dbReference>
<keyword evidence="1" id="KW-0472">Membrane</keyword>
<dbReference type="HOGENOM" id="CLU_096572_1_0_1"/>
<sequence length="160" mass="17141">MNKPPIACQPAARCSMLLSGDGLQADEKATQRGYCKNHDQHSHKSACARRKIRMATIISLVLAAIGVGTFILLCYLDVTGEDYGGMISFWKRAVGTGNTTSTAGDGPFVRNKLWIIVLVVGLFVCLILAIMLSAWCCRGAFENPLCCPCYLCACCGGLGT</sequence>
<dbReference type="EMBL" id="KN824284">
    <property type="protein sequence ID" value="KIM30620.1"/>
    <property type="molecule type" value="Genomic_DNA"/>
</dbReference>
<reference evidence="3" key="2">
    <citation type="submission" date="2015-01" db="EMBL/GenBank/DDBJ databases">
        <title>Evolutionary Origins and Diversification of the Mycorrhizal Mutualists.</title>
        <authorList>
            <consortium name="DOE Joint Genome Institute"/>
            <consortium name="Mycorrhizal Genomics Consortium"/>
            <person name="Kohler A."/>
            <person name="Kuo A."/>
            <person name="Nagy L.G."/>
            <person name="Floudas D."/>
            <person name="Copeland A."/>
            <person name="Barry K.W."/>
            <person name="Cichocki N."/>
            <person name="Veneault-Fourrey C."/>
            <person name="LaButti K."/>
            <person name="Lindquist E.A."/>
            <person name="Lipzen A."/>
            <person name="Lundell T."/>
            <person name="Morin E."/>
            <person name="Murat C."/>
            <person name="Riley R."/>
            <person name="Ohm R."/>
            <person name="Sun H."/>
            <person name="Tunlid A."/>
            <person name="Henrissat B."/>
            <person name="Grigoriev I.V."/>
            <person name="Hibbett D.S."/>
            <person name="Martin F."/>
        </authorList>
    </citation>
    <scope>NUCLEOTIDE SEQUENCE [LARGE SCALE GENOMIC DNA]</scope>
    <source>
        <strain evidence="3">MAFF 305830</strain>
    </source>
</reference>
<protein>
    <recommendedName>
        <fullName evidence="4">Transmembrane protein</fullName>
    </recommendedName>
</protein>
<evidence type="ECO:0000313" key="2">
    <source>
        <dbReference type="EMBL" id="KIM30620.1"/>
    </source>
</evidence>
<keyword evidence="3" id="KW-1185">Reference proteome</keyword>
<feature type="transmembrane region" description="Helical" evidence="1">
    <location>
        <begin position="54"/>
        <end position="78"/>
    </location>
</feature>
<evidence type="ECO:0000313" key="3">
    <source>
        <dbReference type="Proteomes" id="UP000054097"/>
    </source>
</evidence>
<feature type="transmembrane region" description="Helical" evidence="1">
    <location>
        <begin position="113"/>
        <end position="135"/>
    </location>
</feature>
<dbReference type="OrthoDB" id="3267785at2759"/>
<proteinExistence type="predicted"/>
<evidence type="ECO:0000256" key="1">
    <source>
        <dbReference type="SAM" id="Phobius"/>
    </source>
</evidence>
<keyword evidence="1" id="KW-1133">Transmembrane helix</keyword>
<gene>
    <name evidence="2" type="ORF">M408DRAFT_288517</name>
</gene>
<name>A0A0C3B1G2_SERVB</name>